<feature type="compositionally biased region" description="Pro residues" evidence="1">
    <location>
        <begin position="167"/>
        <end position="180"/>
    </location>
</feature>
<keyword evidence="2" id="KW-1185">Reference proteome</keyword>
<accession>A0AAF3FQE3</accession>
<sequence>MCDEEEILSRIETINYFGEEVAPREASTLLILPRKDSATASSATSGADQDSFELLEPMMEEIQVDLDKSIVSTVDIVPFKIETVQLISPEKELEREEMSRIVTATFWSEEGLTAETSQPLLVREISQVSSRTSGADEEQNLSEAESSATSGADHDRLFKQSFDEEPQPTPSMPPPRPSPPKLDQLVSHRIQIDLATSKSISTFPSLSQTIEPRKTKDQEIVELMIIHQCLLFHKLASVISSKAQWKKDS</sequence>
<organism evidence="2 3">
    <name type="scientific">Mesorhabditis belari</name>
    <dbReference type="NCBI Taxonomy" id="2138241"/>
    <lineage>
        <taxon>Eukaryota</taxon>
        <taxon>Metazoa</taxon>
        <taxon>Ecdysozoa</taxon>
        <taxon>Nematoda</taxon>
        <taxon>Chromadorea</taxon>
        <taxon>Rhabditida</taxon>
        <taxon>Rhabditina</taxon>
        <taxon>Rhabditomorpha</taxon>
        <taxon>Rhabditoidea</taxon>
        <taxon>Rhabditidae</taxon>
        <taxon>Mesorhabditinae</taxon>
        <taxon>Mesorhabditis</taxon>
    </lineage>
</organism>
<feature type="region of interest" description="Disordered" evidence="1">
    <location>
        <begin position="129"/>
        <end position="183"/>
    </location>
</feature>
<name>A0AAF3FQE3_9BILA</name>
<protein>
    <submittedName>
        <fullName evidence="3">Uncharacterized protein</fullName>
    </submittedName>
</protein>
<dbReference type="Proteomes" id="UP000887575">
    <property type="component" value="Unassembled WGS sequence"/>
</dbReference>
<dbReference type="WBParaSite" id="MBELARI_LOCUS7871">
    <property type="protein sequence ID" value="MBELARI_LOCUS7871"/>
    <property type="gene ID" value="MBELARI_LOCUS7871"/>
</dbReference>
<evidence type="ECO:0000313" key="3">
    <source>
        <dbReference type="WBParaSite" id="MBELARI_LOCUS7871"/>
    </source>
</evidence>
<feature type="compositionally biased region" description="Polar residues" evidence="1">
    <location>
        <begin position="141"/>
        <end position="150"/>
    </location>
</feature>
<evidence type="ECO:0000256" key="1">
    <source>
        <dbReference type="SAM" id="MobiDB-lite"/>
    </source>
</evidence>
<reference evidence="3" key="1">
    <citation type="submission" date="2024-02" db="UniProtKB">
        <authorList>
            <consortium name="WormBaseParasite"/>
        </authorList>
    </citation>
    <scope>IDENTIFICATION</scope>
</reference>
<feature type="compositionally biased region" description="Basic and acidic residues" evidence="1">
    <location>
        <begin position="152"/>
        <end position="162"/>
    </location>
</feature>
<evidence type="ECO:0000313" key="2">
    <source>
        <dbReference type="Proteomes" id="UP000887575"/>
    </source>
</evidence>
<dbReference type="AlphaFoldDB" id="A0AAF3FQE3"/>
<proteinExistence type="predicted"/>